<reference evidence="5" key="3">
    <citation type="submission" date="2016-11" db="EMBL/GenBank/DDBJ databases">
        <authorList>
            <person name="Jaros S."/>
            <person name="Januszkiewicz K."/>
            <person name="Wedrychowicz H."/>
        </authorList>
    </citation>
    <scope>NUCLEOTIDE SEQUENCE [LARGE SCALE GENOMIC DNA]</scope>
    <source>
        <strain evidence="5">DX253</strain>
    </source>
</reference>
<dbReference type="InterPro" id="IPR045851">
    <property type="entry name" value="AMP-bd_C_sf"/>
</dbReference>
<evidence type="ECO:0000313" key="6">
    <source>
        <dbReference type="Proteomes" id="UP000003751"/>
    </source>
</evidence>
<proteinExistence type="predicted"/>
<organism evidence="4 6">
    <name type="scientific">Haladaptatus paucihalophilus DX253</name>
    <dbReference type="NCBI Taxonomy" id="797209"/>
    <lineage>
        <taxon>Archaea</taxon>
        <taxon>Methanobacteriati</taxon>
        <taxon>Methanobacteriota</taxon>
        <taxon>Stenosarchaea group</taxon>
        <taxon>Halobacteria</taxon>
        <taxon>Halobacteriales</taxon>
        <taxon>Haladaptataceae</taxon>
        <taxon>Haladaptatus</taxon>
    </lineage>
</organism>
<accession>E7QMV1</accession>
<dbReference type="AlphaFoldDB" id="E7QMV1"/>
<evidence type="ECO:0000313" key="4">
    <source>
        <dbReference type="EMBL" id="EFW93746.1"/>
    </source>
</evidence>
<evidence type="ECO:0000313" key="7">
    <source>
        <dbReference type="Proteomes" id="UP000184203"/>
    </source>
</evidence>
<keyword evidence="4" id="KW-0436">Ligase</keyword>
<dbReference type="RefSeq" id="WP_007976283.1">
    <property type="nucleotide sequence ID" value="NZ_AEMG01000002.1"/>
</dbReference>
<sequence>MSLFSERHADRWGDRTAIVDGGERLSYADLDDRITTAAGRLATLGIDEGNSVALVSRNRIEVLVSMLAVWRVGGVFAPVSHRLTPATVSRPMEQIDPDLVLFESAQRDLVRQFDARSFEEFEHVTPADFSAVERADADTQLLVHTEDGERVVELSKRAVEWNCRTATAGWGLGRNDCTIALLPLSRPDCLLGFALPLLAVGGRVVLRRAFDPDDAVTAIEERGVTCLVAAPTEFRELADAGFEGSAPALDWLAARGRVPPEVREGLPIPPVHVYGRAETGVNVLRETPGSGAVAYPFPNCGVRIEGEGSGDLLVRGPTTATGYLDGEAFEEWVSMGDVFRHESSARPDATDSRGFVPVGDGDDDASETGGQRVHPRAVETVLESHPDVREVGIVEAVAETGGTAPKAVVVGDVPPGALREFAEERLEPHEVPRAIEPAASLPRRPSGELDRAALRERFMTWE</sequence>
<reference evidence="4 6" key="1">
    <citation type="journal article" date="2014" name="ISME J.">
        <title>Trehalose/2-sulfotrehalose biosynthesis and glycine-betaine uptake are widely spread mechanisms for osmoadaptation in the Halobacteriales.</title>
        <authorList>
            <person name="Youssef N.H."/>
            <person name="Savage-Ashlock K.N."/>
            <person name="McCully A.L."/>
            <person name="Luedtke B."/>
            <person name="Shaw E.I."/>
            <person name="Hoff W.D."/>
            <person name="Elshahed M.S."/>
        </authorList>
    </citation>
    <scope>NUCLEOTIDE SEQUENCE [LARGE SCALE GENOMIC DNA]</scope>
    <source>
        <strain evidence="4 6">DX253</strain>
    </source>
</reference>
<dbReference type="Gene3D" id="3.30.300.30">
    <property type="match status" value="1"/>
</dbReference>
<keyword evidence="7" id="KW-1185">Reference proteome</keyword>
<dbReference type="SUPFAM" id="SSF56801">
    <property type="entry name" value="Acetyl-CoA synthetase-like"/>
    <property type="match status" value="1"/>
</dbReference>
<dbReference type="GO" id="GO:0016878">
    <property type="term" value="F:acid-thiol ligase activity"/>
    <property type="evidence" value="ECO:0007669"/>
    <property type="project" value="UniProtKB-ARBA"/>
</dbReference>
<evidence type="ECO:0000259" key="2">
    <source>
        <dbReference type="Pfam" id="PF00501"/>
    </source>
</evidence>
<dbReference type="Proteomes" id="UP000003751">
    <property type="component" value="Unassembled WGS sequence"/>
</dbReference>
<reference evidence="7" key="2">
    <citation type="submission" date="2016-11" db="EMBL/GenBank/DDBJ databases">
        <authorList>
            <person name="Varghese N."/>
            <person name="Submissions S."/>
        </authorList>
    </citation>
    <scope>NUCLEOTIDE SEQUENCE [LARGE SCALE GENOMIC DNA]</scope>
    <source>
        <strain evidence="7">DX253</strain>
    </source>
</reference>
<dbReference type="InterPro" id="IPR025110">
    <property type="entry name" value="AMP-bd_C"/>
</dbReference>
<dbReference type="InterPro" id="IPR042099">
    <property type="entry name" value="ANL_N_sf"/>
</dbReference>
<evidence type="ECO:0000313" key="5">
    <source>
        <dbReference type="EMBL" id="SHL49740.1"/>
    </source>
</evidence>
<evidence type="ECO:0000259" key="3">
    <source>
        <dbReference type="Pfam" id="PF13193"/>
    </source>
</evidence>
<evidence type="ECO:0000256" key="1">
    <source>
        <dbReference type="SAM" id="MobiDB-lite"/>
    </source>
</evidence>
<feature type="region of interest" description="Disordered" evidence="1">
    <location>
        <begin position="343"/>
        <end position="372"/>
    </location>
</feature>
<dbReference type="Gene3D" id="3.40.50.12780">
    <property type="entry name" value="N-terminal domain of ligase-like"/>
    <property type="match status" value="1"/>
</dbReference>
<dbReference type="InterPro" id="IPR000873">
    <property type="entry name" value="AMP-dep_synth/lig_dom"/>
</dbReference>
<dbReference type="EMBL" id="FRAN01000007">
    <property type="protein sequence ID" value="SHL49740.1"/>
    <property type="molecule type" value="Genomic_DNA"/>
</dbReference>
<dbReference type="EMBL" id="AEMG01000002">
    <property type="protein sequence ID" value="EFW93746.1"/>
    <property type="molecule type" value="Genomic_DNA"/>
</dbReference>
<dbReference type="OrthoDB" id="201576at2157"/>
<feature type="domain" description="AMP-dependent synthetase/ligase" evidence="2">
    <location>
        <begin position="6"/>
        <end position="324"/>
    </location>
</feature>
<protein>
    <submittedName>
        <fullName evidence="4">AMP-dependent synthetase and ligase</fullName>
    </submittedName>
    <submittedName>
        <fullName evidence="5">Acyl-CoA synthetase (AMP-forming)/AMP-acid ligase II</fullName>
    </submittedName>
</protein>
<dbReference type="InterPro" id="IPR050237">
    <property type="entry name" value="ATP-dep_AMP-bd_enzyme"/>
</dbReference>
<dbReference type="STRING" id="797209.GCA_000376445_01941"/>
<dbReference type="PANTHER" id="PTHR43767:SF1">
    <property type="entry name" value="NONRIBOSOMAL PEPTIDE SYNTHASE PES1 (EUROFUNG)-RELATED"/>
    <property type="match status" value="1"/>
</dbReference>
<dbReference type="eggNOG" id="arCOG00856">
    <property type="taxonomic scope" value="Archaea"/>
</dbReference>
<dbReference type="Proteomes" id="UP000184203">
    <property type="component" value="Unassembled WGS sequence"/>
</dbReference>
<feature type="domain" description="AMP-binding enzyme C-terminal" evidence="3">
    <location>
        <begin position="378"/>
        <end position="447"/>
    </location>
</feature>
<dbReference type="Pfam" id="PF13193">
    <property type="entry name" value="AMP-binding_C"/>
    <property type="match status" value="1"/>
</dbReference>
<gene>
    <name evidence="5" type="ORF">SAMN05444342_3969</name>
    <name evidence="4" type="ORF">ZOD2009_01345</name>
</gene>
<name>E7QMV1_HALPU</name>
<dbReference type="PANTHER" id="PTHR43767">
    <property type="entry name" value="LONG-CHAIN-FATTY-ACID--COA LIGASE"/>
    <property type="match status" value="1"/>
</dbReference>
<dbReference type="Pfam" id="PF00501">
    <property type="entry name" value="AMP-binding"/>
    <property type="match status" value="1"/>
</dbReference>
<dbReference type="PATRIC" id="fig|797209.4.peg.252"/>